<keyword evidence="10" id="KW-0809">Transit peptide</keyword>
<dbReference type="GO" id="GO:0005886">
    <property type="term" value="C:plasma membrane"/>
    <property type="evidence" value="ECO:0007669"/>
    <property type="project" value="UniProtKB-SubCell"/>
</dbReference>
<dbReference type="SUPFAM" id="SSF55821">
    <property type="entry name" value="YrdC/RibB"/>
    <property type="match status" value="1"/>
</dbReference>
<dbReference type="WBParaSite" id="ACRNAN_scaffold3339.g13168.t1">
    <property type="protein sequence ID" value="ACRNAN_scaffold3339.g13168.t1"/>
    <property type="gene ID" value="ACRNAN_scaffold3339.g13168"/>
</dbReference>
<keyword evidence="9" id="KW-0808">Transferase</keyword>
<evidence type="ECO:0000256" key="14">
    <source>
        <dbReference type="ARBA" id="ARBA00058524"/>
    </source>
</evidence>
<evidence type="ECO:0000256" key="1">
    <source>
        <dbReference type="ARBA" id="ARBA00004173"/>
    </source>
</evidence>
<evidence type="ECO:0000313" key="17">
    <source>
        <dbReference type="Proteomes" id="UP000887540"/>
    </source>
</evidence>
<sequence>MEKIISLDPCNFSLALTKAAKVLENGGLIALPTDTIYGVSSLLEHFEKIYNLKQRPKEKPLGLFVGDASMVKKYSKQTISDSLLNELLPGPVTLVFERSPALPSFFNPSVSNIGIRIPEHPFVQELCRKFPDQPLAQTSANISGAVSPLCIEDFEDLWNSLDFIIDGGQIVGSCLGSTVVDLSKEGEYQIIRDGSARDQTISILEMHGLTASKWIS</sequence>
<keyword evidence="7" id="KW-1003">Cell membrane</keyword>
<evidence type="ECO:0000256" key="9">
    <source>
        <dbReference type="ARBA" id="ARBA00022679"/>
    </source>
</evidence>
<name>A0A914DQQ1_9BILA</name>
<reference evidence="18" key="1">
    <citation type="submission" date="2022-11" db="UniProtKB">
        <authorList>
            <consortium name="WormBaseParasite"/>
        </authorList>
    </citation>
    <scope>IDENTIFICATION</scope>
</reference>
<evidence type="ECO:0000256" key="4">
    <source>
        <dbReference type="ARBA" id="ARBA00007663"/>
    </source>
</evidence>
<evidence type="ECO:0000256" key="7">
    <source>
        <dbReference type="ARBA" id="ARBA00022475"/>
    </source>
</evidence>
<feature type="domain" description="YrdC-like" evidence="16">
    <location>
        <begin position="13"/>
        <end position="196"/>
    </location>
</feature>
<evidence type="ECO:0000256" key="6">
    <source>
        <dbReference type="ARBA" id="ARBA00015492"/>
    </source>
</evidence>
<comment type="subcellular location">
    <subcellularLocation>
        <location evidence="2">Cell membrane</location>
        <topology evidence="2">Peripheral membrane protein</topology>
    </subcellularLocation>
    <subcellularLocation>
        <location evidence="3">Cytoplasm</location>
    </subcellularLocation>
    <subcellularLocation>
        <location evidence="1">Mitochondrion</location>
    </subcellularLocation>
</comment>
<evidence type="ECO:0000259" key="16">
    <source>
        <dbReference type="PROSITE" id="PS51163"/>
    </source>
</evidence>
<dbReference type="InterPro" id="IPR006070">
    <property type="entry name" value="Sua5-like_dom"/>
</dbReference>
<dbReference type="AlphaFoldDB" id="A0A914DQQ1"/>
<keyword evidence="17" id="KW-1185">Reference proteome</keyword>
<dbReference type="Gene3D" id="3.90.870.10">
    <property type="entry name" value="DHBP synthase"/>
    <property type="match status" value="1"/>
</dbReference>
<dbReference type="InterPro" id="IPR017945">
    <property type="entry name" value="DHBP_synth_RibB-like_a/b_dom"/>
</dbReference>
<protein>
    <recommendedName>
        <fullName evidence="6">Threonylcarbamoyl-AMP synthase</fullName>
        <ecNumber evidence="5">2.7.7.87</ecNumber>
    </recommendedName>
</protein>
<evidence type="ECO:0000256" key="3">
    <source>
        <dbReference type="ARBA" id="ARBA00004496"/>
    </source>
</evidence>
<comment type="function">
    <text evidence="14">Cytoplasmic and mitochondrial threonylcarbamoyl-AMP synthase required for the formation of a threonylcarbamoyl group on adenosine at position 37 (t(6)A37) in tRNAs that read codons beginning with adenine. Catalyzes the conversion of L-threonine, HCO(3)(-)/CO(2) and ATP to give threonylcarbamoyl-AMP (TC-AMP) as the acyladenylate intermediate, with the release of diphosphate. Participates in t(6)A37 formation in cytoplasmic and mitochondrial tRNAs. May regulate the activity of some transporters.</text>
</comment>
<dbReference type="GO" id="GO:0000049">
    <property type="term" value="F:tRNA binding"/>
    <property type="evidence" value="ECO:0007669"/>
    <property type="project" value="TreeGrafter"/>
</dbReference>
<comment type="catalytic activity">
    <reaction evidence="13">
        <text>L-threonine + hydrogencarbonate + ATP = L-threonylcarbamoyladenylate + diphosphate + H2O</text>
        <dbReference type="Rhea" id="RHEA:36407"/>
        <dbReference type="ChEBI" id="CHEBI:15377"/>
        <dbReference type="ChEBI" id="CHEBI:17544"/>
        <dbReference type="ChEBI" id="CHEBI:30616"/>
        <dbReference type="ChEBI" id="CHEBI:33019"/>
        <dbReference type="ChEBI" id="CHEBI:57926"/>
        <dbReference type="ChEBI" id="CHEBI:73682"/>
        <dbReference type="EC" id="2.7.7.87"/>
    </reaction>
</comment>
<dbReference type="InterPro" id="IPR050156">
    <property type="entry name" value="TC-AMP_synthase_SUA5"/>
</dbReference>
<dbReference type="FunFam" id="3.90.870.10:FF:000007">
    <property type="entry name" value="YrdC N6-threonylcarbamoyltransferase domain containing"/>
    <property type="match status" value="1"/>
</dbReference>
<evidence type="ECO:0000256" key="10">
    <source>
        <dbReference type="ARBA" id="ARBA00022946"/>
    </source>
</evidence>
<keyword evidence="12" id="KW-0472">Membrane</keyword>
<dbReference type="GO" id="GO:0005739">
    <property type="term" value="C:mitochondrion"/>
    <property type="evidence" value="ECO:0007669"/>
    <property type="project" value="UniProtKB-SubCell"/>
</dbReference>
<comment type="subunit">
    <text evidence="15">Interacts with RSC1A1.</text>
</comment>
<keyword evidence="8" id="KW-0963">Cytoplasm</keyword>
<dbReference type="PROSITE" id="PS51163">
    <property type="entry name" value="YRDC"/>
    <property type="match status" value="1"/>
</dbReference>
<evidence type="ECO:0000256" key="5">
    <source>
        <dbReference type="ARBA" id="ARBA00012584"/>
    </source>
</evidence>
<evidence type="ECO:0000256" key="8">
    <source>
        <dbReference type="ARBA" id="ARBA00022490"/>
    </source>
</evidence>
<evidence type="ECO:0000313" key="18">
    <source>
        <dbReference type="WBParaSite" id="ACRNAN_scaffold3339.g13168.t1"/>
    </source>
</evidence>
<organism evidence="17 18">
    <name type="scientific">Acrobeloides nanus</name>
    <dbReference type="NCBI Taxonomy" id="290746"/>
    <lineage>
        <taxon>Eukaryota</taxon>
        <taxon>Metazoa</taxon>
        <taxon>Ecdysozoa</taxon>
        <taxon>Nematoda</taxon>
        <taxon>Chromadorea</taxon>
        <taxon>Rhabditida</taxon>
        <taxon>Tylenchina</taxon>
        <taxon>Cephalobomorpha</taxon>
        <taxon>Cephaloboidea</taxon>
        <taxon>Cephalobidae</taxon>
        <taxon>Acrobeloides</taxon>
    </lineage>
</organism>
<dbReference type="NCBIfam" id="TIGR00057">
    <property type="entry name" value="L-threonylcarbamoyladenylate synthase"/>
    <property type="match status" value="1"/>
</dbReference>
<dbReference type="GO" id="GO:0003725">
    <property type="term" value="F:double-stranded RNA binding"/>
    <property type="evidence" value="ECO:0007669"/>
    <property type="project" value="InterPro"/>
</dbReference>
<evidence type="ECO:0000256" key="2">
    <source>
        <dbReference type="ARBA" id="ARBA00004202"/>
    </source>
</evidence>
<dbReference type="PANTHER" id="PTHR17490:SF10">
    <property type="entry name" value="THREONYLCARBAMOYL-AMP SYNTHASE"/>
    <property type="match status" value="1"/>
</dbReference>
<evidence type="ECO:0000256" key="13">
    <source>
        <dbReference type="ARBA" id="ARBA00048366"/>
    </source>
</evidence>
<proteinExistence type="inferred from homology"/>
<accession>A0A914DQQ1</accession>
<dbReference type="PANTHER" id="PTHR17490">
    <property type="entry name" value="SUA5"/>
    <property type="match status" value="1"/>
</dbReference>
<evidence type="ECO:0000256" key="15">
    <source>
        <dbReference type="ARBA" id="ARBA00063146"/>
    </source>
</evidence>
<dbReference type="Pfam" id="PF01300">
    <property type="entry name" value="Sua5_yciO_yrdC"/>
    <property type="match status" value="1"/>
</dbReference>
<dbReference type="GO" id="GO:0006450">
    <property type="term" value="P:regulation of translational fidelity"/>
    <property type="evidence" value="ECO:0007669"/>
    <property type="project" value="TreeGrafter"/>
</dbReference>
<dbReference type="Proteomes" id="UP000887540">
    <property type="component" value="Unplaced"/>
</dbReference>
<evidence type="ECO:0000256" key="12">
    <source>
        <dbReference type="ARBA" id="ARBA00023136"/>
    </source>
</evidence>
<dbReference type="EC" id="2.7.7.87" evidence="5"/>
<keyword evidence="11" id="KW-0496">Mitochondrion</keyword>
<comment type="similarity">
    <text evidence="4">Belongs to the SUA5 family.</text>
</comment>
<evidence type="ECO:0000256" key="11">
    <source>
        <dbReference type="ARBA" id="ARBA00023128"/>
    </source>
</evidence>
<dbReference type="GO" id="GO:0061710">
    <property type="term" value="F:L-threonylcarbamoyladenylate synthase"/>
    <property type="evidence" value="ECO:0007669"/>
    <property type="project" value="UniProtKB-EC"/>
</dbReference>